<evidence type="ECO:0000256" key="2">
    <source>
        <dbReference type="ARBA" id="ARBA00022741"/>
    </source>
</evidence>
<protein>
    <recommendedName>
        <fullName evidence="5">Putative glutamate--cysteine ligase 2</fullName>
        <ecNumber evidence="5">6.3.2.2</ecNumber>
    </recommendedName>
    <alternativeName>
        <fullName evidence="5">Gamma-glutamylcysteine synthetase 2</fullName>
        <shortName evidence="5">GCS 2</shortName>
        <shortName evidence="5">Gamma-GCS 2</shortName>
    </alternativeName>
</protein>
<evidence type="ECO:0000256" key="4">
    <source>
        <dbReference type="ARBA" id="ARBA00048819"/>
    </source>
</evidence>
<dbReference type="GO" id="GO:0042398">
    <property type="term" value="P:modified amino acid biosynthetic process"/>
    <property type="evidence" value="ECO:0007669"/>
    <property type="project" value="InterPro"/>
</dbReference>
<dbReference type="PANTHER" id="PTHR36510:SF1">
    <property type="entry name" value="GLUTAMATE--CYSTEINE LIGASE 2-RELATED"/>
    <property type="match status" value="1"/>
</dbReference>
<dbReference type="GO" id="GO:0004357">
    <property type="term" value="F:glutamate-cysteine ligase activity"/>
    <property type="evidence" value="ECO:0007669"/>
    <property type="project" value="UniProtKB-EC"/>
</dbReference>
<dbReference type="Pfam" id="PF04107">
    <property type="entry name" value="GCS2"/>
    <property type="match status" value="1"/>
</dbReference>
<evidence type="ECO:0000256" key="3">
    <source>
        <dbReference type="ARBA" id="ARBA00022840"/>
    </source>
</evidence>
<reference evidence="6" key="1">
    <citation type="submission" date="2024-07" db="EMBL/GenBank/DDBJ databases">
        <authorList>
            <person name="Yu S.T."/>
        </authorList>
    </citation>
    <scope>NUCLEOTIDE SEQUENCE</scope>
    <source>
        <strain evidence="6">R08</strain>
    </source>
</reference>
<dbReference type="InterPro" id="IPR006336">
    <property type="entry name" value="GCS2"/>
</dbReference>
<comment type="similarity">
    <text evidence="5">Belongs to the glutamate--cysteine ligase type 2 family. YbdK subfamily.</text>
</comment>
<dbReference type="EC" id="6.3.2.2" evidence="5"/>
<dbReference type="InterPro" id="IPR050141">
    <property type="entry name" value="GCL_type2/YbdK_subfam"/>
</dbReference>
<gene>
    <name evidence="6" type="ORF">AB5J58_22150</name>
</gene>
<dbReference type="InterPro" id="IPR011793">
    <property type="entry name" value="YbdK"/>
</dbReference>
<dbReference type="PANTHER" id="PTHR36510">
    <property type="entry name" value="GLUTAMATE--CYSTEINE LIGASE 2-RELATED"/>
    <property type="match status" value="1"/>
</dbReference>
<dbReference type="AlphaFoldDB" id="A0AB39M9Z4"/>
<dbReference type="Gene3D" id="3.30.590.20">
    <property type="match status" value="1"/>
</dbReference>
<keyword evidence="3 5" id="KW-0067">ATP-binding</keyword>
<organism evidence="6">
    <name type="scientific">Streptomyces sp. R08</name>
    <dbReference type="NCBI Taxonomy" id="3238624"/>
    <lineage>
        <taxon>Bacteria</taxon>
        <taxon>Bacillati</taxon>
        <taxon>Actinomycetota</taxon>
        <taxon>Actinomycetes</taxon>
        <taxon>Kitasatosporales</taxon>
        <taxon>Streptomycetaceae</taxon>
        <taxon>Streptomyces</taxon>
    </lineage>
</organism>
<dbReference type="GO" id="GO:0005524">
    <property type="term" value="F:ATP binding"/>
    <property type="evidence" value="ECO:0007669"/>
    <property type="project" value="UniProtKB-KW"/>
</dbReference>
<dbReference type="NCBIfam" id="TIGR02050">
    <property type="entry name" value="gshA_cyan_rel"/>
    <property type="match status" value="1"/>
</dbReference>
<evidence type="ECO:0000256" key="5">
    <source>
        <dbReference type="HAMAP-Rule" id="MF_01609"/>
    </source>
</evidence>
<keyword evidence="1 5" id="KW-0436">Ligase</keyword>
<evidence type="ECO:0000313" key="6">
    <source>
        <dbReference type="EMBL" id="XDQ02707.1"/>
    </source>
</evidence>
<accession>A0AB39M9Z4</accession>
<comment type="catalytic activity">
    <reaction evidence="4 5">
        <text>L-cysteine + L-glutamate + ATP = gamma-L-glutamyl-L-cysteine + ADP + phosphate + H(+)</text>
        <dbReference type="Rhea" id="RHEA:13285"/>
        <dbReference type="ChEBI" id="CHEBI:15378"/>
        <dbReference type="ChEBI" id="CHEBI:29985"/>
        <dbReference type="ChEBI" id="CHEBI:30616"/>
        <dbReference type="ChEBI" id="CHEBI:35235"/>
        <dbReference type="ChEBI" id="CHEBI:43474"/>
        <dbReference type="ChEBI" id="CHEBI:58173"/>
        <dbReference type="ChEBI" id="CHEBI:456216"/>
        <dbReference type="EC" id="6.3.2.2"/>
    </reaction>
</comment>
<evidence type="ECO:0000256" key="1">
    <source>
        <dbReference type="ARBA" id="ARBA00022598"/>
    </source>
</evidence>
<dbReference type="SUPFAM" id="SSF55931">
    <property type="entry name" value="Glutamine synthetase/guanido kinase"/>
    <property type="match status" value="1"/>
</dbReference>
<sequence length="371" mass="40503">MITVGVEEEYLLLDPTTGLPVARSEEVRRAAGLDDVAQESEVQPELLQAQVEVATPVCTELTEVAGHLLRLRHALSSAAERSGCRLAATASAPVAGDDQVPVTSGRRYGRLYGQGGRMAEEMLVNGMHVHVGISDRETAVAVLNRIRVWLPTLLAMSANSPFWEGRDTSFASWRTLVFSRWPVGGVPPQFEGLTDYEDSIDALVASTVISDTGQLYWHARLSERYPTIEVRCMDVQLRADDAVMLAGIVRGLAATALRDHKDDIPVTGMRPEVLQAAMWHAARHGLSSMLLDTSGRPQPAGDVLCRLVEHITPALEEHGDMRHVEPLVCRLLREGTGADRQRKALTRGEGDTTALTDFITQETIFGAPENT</sequence>
<keyword evidence="2 5" id="KW-0547">Nucleotide-binding</keyword>
<dbReference type="InterPro" id="IPR014746">
    <property type="entry name" value="Gln_synth/guanido_kin_cat_dom"/>
</dbReference>
<dbReference type="RefSeq" id="WP_369188814.1">
    <property type="nucleotide sequence ID" value="NZ_CP163431.1"/>
</dbReference>
<name>A0AB39M9Z4_9ACTN</name>
<proteinExistence type="inferred from homology"/>
<comment type="function">
    <text evidence="5">ATP-dependent carboxylate-amine ligase which exhibits weak glutamate--cysteine ligase activity.</text>
</comment>
<dbReference type="NCBIfam" id="NF010041">
    <property type="entry name" value="PRK13517.1-1"/>
    <property type="match status" value="1"/>
</dbReference>
<dbReference type="HAMAP" id="MF_01609">
    <property type="entry name" value="Glu_cys_ligase_2"/>
    <property type="match status" value="1"/>
</dbReference>
<dbReference type="EMBL" id="CP163431">
    <property type="protein sequence ID" value="XDQ02707.1"/>
    <property type="molecule type" value="Genomic_DNA"/>
</dbReference>